<organism evidence="1 2">
    <name type="scientific">Gracilibacillus orientalis</name>
    <dbReference type="NCBI Taxonomy" id="334253"/>
    <lineage>
        <taxon>Bacteria</taxon>
        <taxon>Bacillati</taxon>
        <taxon>Bacillota</taxon>
        <taxon>Bacilli</taxon>
        <taxon>Bacillales</taxon>
        <taxon>Bacillaceae</taxon>
        <taxon>Gracilibacillus</taxon>
    </lineage>
</organism>
<dbReference type="EMBL" id="FOTR01000001">
    <property type="protein sequence ID" value="SFL39417.1"/>
    <property type="molecule type" value="Genomic_DNA"/>
</dbReference>
<reference evidence="2" key="1">
    <citation type="submission" date="2016-10" db="EMBL/GenBank/DDBJ databases">
        <authorList>
            <person name="Varghese N."/>
            <person name="Submissions S."/>
        </authorList>
    </citation>
    <scope>NUCLEOTIDE SEQUENCE [LARGE SCALE GENOMIC DNA]</scope>
    <source>
        <strain evidence="2">CGMCC 1.4250</strain>
    </source>
</reference>
<dbReference type="OrthoDB" id="7837049at2"/>
<protein>
    <submittedName>
        <fullName evidence="1">Uncharacterized protein</fullName>
    </submittedName>
</protein>
<dbReference type="AlphaFoldDB" id="A0A1I4HCT2"/>
<accession>A0A1I4HCT2</accession>
<evidence type="ECO:0000313" key="2">
    <source>
        <dbReference type="Proteomes" id="UP000198565"/>
    </source>
</evidence>
<proteinExistence type="predicted"/>
<dbReference type="Proteomes" id="UP000198565">
    <property type="component" value="Unassembled WGS sequence"/>
</dbReference>
<keyword evidence="2" id="KW-1185">Reference proteome</keyword>
<dbReference type="STRING" id="334253.SAMN04487943_101329"/>
<gene>
    <name evidence="1" type="ORF">SAMN04487943_101329</name>
</gene>
<dbReference type="RefSeq" id="WP_091480181.1">
    <property type="nucleotide sequence ID" value="NZ_FOTR01000001.1"/>
</dbReference>
<sequence length="105" mass="12383">MNKEYYKWLQIAKDNGIHSNLYWRRVKEQGWSYKKAATQNVRKCQNKIERDVAIYKGDTFIVFGSKSFVAKYLGKSTQEITQLCTPSIREIAEKSSRMYGIYLEN</sequence>
<name>A0A1I4HCT2_9BACI</name>
<evidence type="ECO:0000313" key="1">
    <source>
        <dbReference type="EMBL" id="SFL39417.1"/>
    </source>
</evidence>